<keyword evidence="8" id="KW-1185">Reference proteome</keyword>
<dbReference type="InterPro" id="IPR001638">
    <property type="entry name" value="Solute-binding_3/MltF_N"/>
</dbReference>
<dbReference type="Pfam" id="PF01464">
    <property type="entry name" value="SLT"/>
    <property type="match status" value="1"/>
</dbReference>
<dbReference type="AlphaFoldDB" id="A0A6L5XFC7"/>
<dbReference type="GO" id="GO:0009279">
    <property type="term" value="C:cell outer membrane"/>
    <property type="evidence" value="ECO:0007669"/>
    <property type="project" value="UniProtKB-SubCell"/>
</dbReference>
<dbReference type="Proteomes" id="UP000483362">
    <property type="component" value="Unassembled WGS sequence"/>
</dbReference>
<comment type="similarity">
    <text evidence="2">Belongs to the transglycosylase Slt family.</text>
</comment>
<name>A0A6L5XFC7_9BACT</name>
<organism evidence="7 8">
    <name type="scientific">Sodaliphilus pleomorphus</name>
    <dbReference type="NCBI Taxonomy" id="2606626"/>
    <lineage>
        <taxon>Bacteria</taxon>
        <taxon>Pseudomonadati</taxon>
        <taxon>Bacteroidota</taxon>
        <taxon>Bacteroidia</taxon>
        <taxon>Bacteroidales</taxon>
        <taxon>Muribaculaceae</taxon>
        <taxon>Sodaliphilus</taxon>
    </lineage>
</organism>
<dbReference type="PROSITE" id="PS00922">
    <property type="entry name" value="TRANSGLYCOSYLASE"/>
    <property type="match status" value="1"/>
</dbReference>
<dbReference type="Pfam" id="PF00497">
    <property type="entry name" value="SBP_bac_3"/>
    <property type="match status" value="1"/>
</dbReference>
<dbReference type="SMART" id="SM00062">
    <property type="entry name" value="PBPb"/>
    <property type="match status" value="1"/>
</dbReference>
<dbReference type="GO" id="GO:0000270">
    <property type="term" value="P:peptidoglycan metabolic process"/>
    <property type="evidence" value="ECO:0007669"/>
    <property type="project" value="InterPro"/>
</dbReference>
<accession>A0A6L5XFC7</accession>
<dbReference type="CDD" id="cd13403">
    <property type="entry name" value="MLTF-like"/>
    <property type="match status" value="1"/>
</dbReference>
<dbReference type="PROSITE" id="PS51257">
    <property type="entry name" value="PROKAR_LIPOPROTEIN"/>
    <property type="match status" value="1"/>
</dbReference>
<dbReference type="InterPro" id="IPR008258">
    <property type="entry name" value="Transglycosylase_SLT_dom_1"/>
</dbReference>
<dbReference type="Gene3D" id="3.40.190.10">
    <property type="entry name" value="Periplasmic binding protein-like II"/>
    <property type="match status" value="2"/>
</dbReference>
<comment type="subcellular location">
    <subcellularLocation>
        <location evidence="1">Cell outer membrane</location>
        <topology evidence="1">Peripheral membrane protein</topology>
    </subcellularLocation>
</comment>
<evidence type="ECO:0000256" key="4">
    <source>
        <dbReference type="ARBA" id="ARBA00023237"/>
    </source>
</evidence>
<feature type="chain" id="PRO_5026653357" evidence="5">
    <location>
        <begin position="24"/>
        <end position="464"/>
    </location>
</feature>
<keyword evidence="4" id="KW-0472">Membrane</keyword>
<dbReference type="GO" id="GO:0008933">
    <property type="term" value="F:peptidoglycan lytic transglycosylase activity"/>
    <property type="evidence" value="ECO:0007669"/>
    <property type="project" value="InterPro"/>
</dbReference>
<dbReference type="PANTHER" id="PTHR35936">
    <property type="entry name" value="MEMBRANE-BOUND LYTIC MUREIN TRANSGLYCOSYLASE F"/>
    <property type="match status" value="1"/>
</dbReference>
<dbReference type="InterPro" id="IPR023346">
    <property type="entry name" value="Lysozyme-like_dom_sf"/>
</dbReference>
<evidence type="ECO:0000256" key="2">
    <source>
        <dbReference type="ARBA" id="ARBA00007734"/>
    </source>
</evidence>
<evidence type="ECO:0000259" key="6">
    <source>
        <dbReference type="SMART" id="SM00062"/>
    </source>
</evidence>
<dbReference type="SUPFAM" id="SSF53850">
    <property type="entry name" value="Periplasmic binding protein-like II"/>
    <property type="match status" value="1"/>
</dbReference>
<sequence>MRHLAAHTILLLLLTALLWQSCATSPRVVVETHKMPDTLRVGTLYSPTSFFLYRGDTLGYDYDRVCDFAKAKKIKLQFKVAPNMHTLIDMIKTKKVDLLVYEIPVTAEFNEKVLHCGETNTTYQVLVQPKSRRRISNVTQLVGKTIYVEKGSKYESRLRNLDSEIGGGINIHTVESDTVNVENLIEGVNNGTIPLTLADNDIAKIDKSYYNNIDIGLDVSFPQRSSWAVNLNDDWLADTIDAWSTNERTLLYTEDIANRYFEQNRTSSSSGSSASAAGGKNYVKHSGDISAYDELFKKYARRCPYDWLLLAAIARTESDFSPNEVSWAGARGLMQIMPSGARSLGIDPERLFDPEVNVQCAVSELNYLDRYFSKYVSNSQERMKFVLAAYNGGMSHIVDAIRLAQKYGKDAQLWYDNVEEALKWKSIEKYYSDPVCHYGYFRSGETVAYVHKVEDQYETYKQRY</sequence>
<keyword evidence="3 5" id="KW-0732">Signal</keyword>
<keyword evidence="4" id="KW-0998">Cell outer membrane</keyword>
<evidence type="ECO:0000256" key="1">
    <source>
        <dbReference type="ARBA" id="ARBA00004339"/>
    </source>
</evidence>
<dbReference type="Gene3D" id="1.10.530.10">
    <property type="match status" value="1"/>
</dbReference>
<dbReference type="EMBL" id="VULT01000017">
    <property type="protein sequence ID" value="MSS18224.1"/>
    <property type="molecule type" value="Genomic_DNA"/>
</dbReference>
<reference evidence="7 8" key="1">
    <citation type="submission" date="2019-08" db="EMBL/GenBank/DDBJ databases">
        <title>In-depth cultivation of the pig gut microbiome towards novel bacterial diversity and tailored functional studies.</title>
        <authorList>
            <person name="Wylensek D."/>
            <person name="Hitch T.C.A."/>
            <person name="Clavel T."/>
        </authorList>
    </citation>
    <scope>NUCLEOTIDE SEQUENCE [LARGE SCALE GENOMIC DNA]</scope>
    <source>
        <strain evidence="7 8">Oil-RF-744-WCA-WT-10</strain>
    </source>
</reference>
<dbReference type="InterPro" id="IPR000189">
    <property type="entry name" value="Transglyc_AS"/>
</dbReference>
<feature type="signal peptide" evidence="5">
    <location>
        <begin position="1"/>
        <end position="23"/>
    </location>
</feature>
<dbReference type="PANTHER" id="PTHR35936:SF32">
    <property type="entry name" value="MEMBRANE-BOUND LYTIC MUREIN TRANSGLYCOSYLASE F"/>
    <property type="match status" value="1"/>
</dbReference>
<evidence type="ECO:0000256" key="5">
    <source>
        <dbReference type="SAM" id="SignalP"/>
    </source>
</evidence>
<dbReference type="CDD" id="cd01009">
    <property type="entry name" value="PBP2_YfhD_N"/>
    <property type="match status" value="1"/>
</dbReference>
<gene>
    <name evidence="7" type="ORF">FYJ29_10700</name>
</gene>
<protein>
    <submittedName>
        <fullName evidence="7">Transglycosylase SLT domain-containing protein</fullName>
    </submittedName>
</protein>
<feature type="domain" description="Solute-binding protein family 3/N-terminal" evidence="6">
    <location>
        <begin position="38"/>
        <end position="264"/>
    </location>
</feature>
<evidence type="ECO:0000313" key="8">
    <source>
        <dbReference type="Proteomes" id="UP000483362"/>
    </source>
</evidence>
<proteinExistence type="inferred from homology"/>
<comment type="caution">
    <text evidence="7">The sequence shown here is derived from an EMBL/GenBank/DDBJ whole genome shotgun (WGS) entry which is preliminary data.</text>
</comment>
<evidence type="ECO:0000256" key="3">
    <source>
        <dbReference type="ARBA" id="ARBA00022729"/>
    </source>
</evidence>
<dbReference type="SUPFAM" id="SSF53955">
    <property type="entry name" value="Lysozyme-like"/>
    <property type="match status" value="1"/>
</dbReference>
<evidence type="ECO:0000313" key="7">
    <source>
        <dbReference type="EMBL" id="MSS18224.1"/>
    </source>
</evidence>